<name>A0A8H5ETY4_9AGAR</name>
<dbReference type="AlphaFoldDB" id="A0A8H5ETY4"/>
<gene>
    <name evidence="2" type="ORF">D9619_002442</name>
</gene>
<organism evidence="2 3">
    <name type="scientific">Psilocybe cf. subviscida</name>
    <dbReference type="NCBI Taxonomy" id="2480587"/>
    <lineage>
        <taxon>Eukaryota</taxon>
        <taxon>Fungi</taxon>
        <taxon>Dikarya</taxon>
        <taxon>Basidiomycota</taxon>
        <taxon>Agaricomycotina</taxon>
        <taxon>Agaricomycetes</taxon>
        <taxon>Agaricomycetidae</taxon>
        <taxon>Agaricales</taxon>
        <taxon>Agaricineae</taxon>
        <taxon>Strophariaceae</taxon>
        <taxon>Psilocybe</taxon>
    </lineage>
</organism>
<reference evidence="2 3" key="1">
    <citation type="journal article" date="2020" name="ISME J.">
        <title>Uncovering the hidden diversity of litter-decomposition mechanisms in mushroom-forming fungi.</title>
        <authorList>
            <person name="Floudas D."/>
            <person name="Bentzer J."/>
            <person name="Ahren D."/>
            <person name="Johansson T."/>
            <person name="Persson P."/>
            <person name="Tunlid A."/>
        </authorList>
    </citation>
    <scope>NUCLEOTIDE SEQUENCE [LARGE SCALE GENOMIC DNA]</scope>
    <source>
        <strain evidence="2 3">CBS 101986</strain>
    </source>
</reference>
<evidence type="ECO:0000313" key="2">
    <source>
        <dbReference type="EMBL" id="KAF5312281.1"/>
    </source>
</evidence>
<protein>
    <submittedName>
        <fullName evidence="2">Uncharacterized protein</fullName>
    </submittedName>
</protein>
<accession>A0A8H5ETY4</accession>
<dbReference type="EMBL" id="JAACJJ010000056">
    <property type="protein sequence ID" value="KAF5312281.1"/>
    <property type="molecule type" value="Genomic_DNA"/>
</dbReference>
<sequence length="85" mass="9055">MVESFNTMTAVNRSTSSSPKLHSGAHWVAVETKTNSTTRSTSPALNQIAKVFVGISIFIAAAYGEGVVHWLALFALLMVYLVAVG</sequence>
<proteinExistence type="predicted"/>
<dbReference type="Proteomes" id="UP000567179">
    <property type="component" value="Unassembled WGS sequence"/>
</dbReference>
<feature type="compositionally biased region" description="Polar residues" evidence="1">
    <location>
        <begin position="1"/>
        <end position="20"/>
    </location>
</feature>
<keyword evidence="3" id="KW-1185">Reference proteome</keyword>
<evidence type="ECO:0000313" key="3">
    <source>
        <dbReference type="Proteomes" id="UP000567179"/>
    </source>
</evidence>
<feature type="region of interest" description="Disordered" evidence="1">
    <location>
        <begin position="1"/>
        <end position="21"/>
    </location>
</feature>
<comment type="caution">
    <text evidence="2">The sequence shown here is derived from an EMBL/GenBank/DDBJ whole genome shotgun (WGS) entry which is preliminary data.</text>
</comment>
<evidence type="ECO:0000256" key="1">
    <source>
        <dbReference type="SAM" id="MobiDB-lite"/>
    </source>
</evidence>